<organism evidence="2 3">
    <name type="scientific">Armillaria luteobubalina</name>
    <dbReference type="NCBI Taxonomy" id="153913"/>
    <lineage>
        <taxon>Eukaryota</taxon>
        <taxon>Fungi</taxon>
        <taxon>Dikarya</taxon>
        <taxon>Basidiomycota</taxon>
        <taxon>Agaricomycotina</taxon>
        <taxon>Agaricomycetes</taxon>
        <taxon>Agaricomycetidae</taxon>
        <taxon>Agaricales</taxon>
        <taxon>Marasmiineae</taxon>
        <taxon>Physalacriaceae</taxon>
        <taxon>Armillaria</taxon>
    </lineage>
</organism>
<proteinExistence type="predicted"/>
<evidence type="ECO:0008006" key="4">
    <source>
        <dbReference type="Google" id="ProtNLM"/>
    </source>
</evidence>
<dbReference type="EMBL" id="JAUEPU010000023">
    <property type="protein sequence ID" value="KAK0493824.1"/>
    <property type="molecule type" value="Genomic_DNA"/>
</dbReference>
<accession>A0AA39Q127</accession>
<keyword evidence="3" id="KW-1185">Reference proteome</keyword>
<keyword evidence="1" id="KW-0812">Transmembrane</keyword>
<evidence type="ECO:0000256" key="1">
    <source>
        <dbReference type="SAM" id="Phobius"/>
    </source>
</evidence>
<evidence type="ECO:0000313" key="2">
    <source>
        <dbReference type="EMBL" id="KAK0493824.1"/>
    </source>
</evidence>
<dbReference type="Proteomes" id="UP001175228">
    <property type="component" value="Unassembled WGS sequence"/>
</dbReference>
<gene>
    <name evidence="2" type="ORF">EDD18DRAFT_1464628</name>
</gene>
<name>A0AA39Q127_9AGAR</name>
<sequence length="355" mass="40049">MWISLVLKLPPHISPEESDEEFLMEEEQKFSSRTIMLFAEIISADILHATAIVEWWVVDDTCTGSGPLGMSNCTSVNIFLDTDLSPSDPRYNDGPISNNITTNPILIWNGNYGPTSHSVCTDLVIFTMDGSYLSAYPFDIYSADISMFAQDVSTNMSVNLTLIEFSGLIIGITTQTKIQQGTLFKELIVYLQRSTLVIVYCVIITVTFWMVTLMICLIMIATVFFRFRQWNEIVVVPIGTVFAFTQLRASMPGAPEGFGDTLDYVGLLPCLTLLSISAITMVGVYLFADPDDATCRAFTWTELNHELSSLLKHLWKSVKEWLQRAQFRIMIARQIRRAPYNYEIPLMDITQNSTT</sequence>
<feature type="transmembrane region" description="Helical" evidence="1">
    <location>
        <begin position="264"/>
        <end position="288"/>
    </location>
</feature>
<keyword evidence="1" id="KW-0472">Membrane</keyword>
<dbReference type="Pfam" id="PF14494">
    <property type="entry name" value="DUF4436"/>
    <property type="match status" value="1"/>
</dbReference>
<dbReference type="AlphaFoldDB" id="A0AA39Q127"/>
<feature type="transmembrane region" description="Helical" evidence="1">
    <location>
        <begin position="232"/>
        <end position="249"/>
    </location>
</feature>
<keyword evidence="1" id="KW-1133">Transmembrane helix</keyword>
<protein>
    <recommendedName>
        <fullName evidence="4">Transmembrane protein</fullName>
    </recommendedName>
</protein>
<reference evidence="2" key="1">
    <citation type="submission" date="2023-06" db="EMBL/GenBank/DDBJ databases">
        <authorList>
            <consortium name="Lawrence Berkeley National Laboratory"/>
            <person name="Ahrendt S."/>
            <person name="Sahu N."/>
            <person name="Indic B."/>
            <person name="Wong-Bajracharya J."/>
            <person name="Merenyi Z."/>
            <person name="Ke H.-M."/>
            <person name="Monk M."/>
            <person name="Kocsube S."/>
            <person name="Drula E."/>
            <person name="Lipzen A."/>
            <person name="Balint B."/>
            <person name="Henrissat B."/>
            <person name="Andreopoulos B."/>
            <person name="Martin F.M."/>
            <person name="Harder C.B."/>
            <person name="Rigling D."/>
            <person name="Ford K.L."/>
            <person name="Foster G.D."/>
            <person name="Pangilinan J."/>
            <person name="Papanicolaou A."/>
            <person name="Barry K."/>
            <person name="LaButti K."/>
            <person name="Viragh M."/>
            <person name="Koriabine M."/>
            <person name="Yan M."/>
            <person name="Riley R."/>
            <person name="Champramary S."/>
            <person name="Plett K.L."/>
            <person name="Tsai I.J."/>
            <person name="Slot J."/>
            <person name="Sipos G."/>
            <person name="Plett J."/>
            <person name="Nagy L.G."/>
            <person name="Grigoriev I.V."/>
        </authorList>
    </citation>
    <scope>NUCLEOTIDE SEQUENCE</scope>
    <source>
        <strain evidence="2">HWK02</strain>
    </source>
</reference>
<dbReference type="InterPro" id="IPR027948">
    <property type="entry name" value="DUF4436"/>
</dbReference>
<feature type="transmembrane region" description="Helical" evidence="1">
    <location>
        <begin position="197"/>
        <end position="225"/>
    </location>
</feature>
<comment type="caution">
    <text evidence="2">The sequence shown here is derived from an EMBL/GenBank/DDBJ whole genome shotgun (WGS) entry which is preliminary data.</text>
</comment>
<evidence type="ECO:0000313" key="3">
    <source>
        <dbReference type="Proteomes" id="UP001175228"/>
    </source>
</evidence>